<gene>
    <name evidence="1" type="ORF">NCTC13533_03083</name>
</gene>
<name>A0A376E4H9_CHRCU</name>
<dbReference type="Proteomes" id="UP000255224">
    <property type="component" value="Unassembled WGS sequence"/>
</dbReference>
<organism evidence="1 2">
    <name type="scientific">Chryseobacterium carnipullorum</name>
    <dbReference type="NCBI Taxonomy" id="1124835"/>
    <lineage>
        <taxon>Bacteria</taxon>
        <taxon>Pseudomonadati</taxon>
        <taxon>Bacteroidota</taxon>
        <taxon>Flavobacteriia</taxon>
        <taxon>Flavobacteriales</taxon>
        <taxon>Weeksellaceae</taxon>
        <taxon>Chryseobacterium group</taxon>
        <taxon>Chryseobacterium</taxon>
    </lineage>
</organism>
<evidence type="ECO:0000313" key="1">
    <source>
        <dbReference type="EMBL" id="STD01223.1"/>
    </source>
</evidence>
<sequence>MIINTMLIGFVILLYFLFAYSQMELESLFSSVNYLQKQLENKVK</sequence>
<protein>
    <submittedName>
        <fullName evidence="1">Uncharacterized protein</fullName>
    </submittedName>
</protein>
<proteinExistence type="predicted"/>
<dbReference type="EMBL" id="UFVQ01000003">
    <property type="protein sequence ID" value="STD01223.1"/>
    <property type="molecule type" value="Genomic_DNA"/>
</dbReference>
<reference evidence="1 2" key="1">
    <citation type="submission" date="2018-06" db="EMBL/GenBank/DDBJ databases">
        <authorList>
            <consortium name="Pathogen Informatics"/>
            <person name="Doyle S."/>
        </authorList>
    </citation>
    <scope>NUCLEOTIDE SEQUENCE [LARGE SCALE GENOMIC DNA]</scope>
    <source>
        <strain evidence="1 2">NCTC13533</strain>
    </source>
</reference>
<dbReference type="AlphaFoldDB" id="A0A376E4H9"/>
<accession>A0A376E4H9</accession>
<evidence type="ECO:0000313" key="2">
    <source>
        <dbReference type="Proteomes" id="UP000255224"/>
    </source>
</evidence>